<dbReference type="GO" id="GO:0004523">
    <property type="term" value="F:RNA-DNA hybrid ribonuclease activity"/>
    <property type="evidence" value="ECO:0007669"/>
    <property type="project" value="InterPro"/>
</dbReference>
<dbReference type="EMBL" id="ASHM01141699">
    <property type="protein sequence ID" value="PNX61434.1"/>
    <property type="molecule type" value="Genomic_DNA"/>
</dbReference>
<evidence type="ECO:0000259" key="2">
    <source>
        <dbReference type="PROSITE" id="PS50879"/>
    </source>
</evidence>
<dbReference type="Proteomes" id="UP000236291">
    <property type="component" value="Unassembled WGS sequence"/>
</dbReference>
<keyword evidence="1" id="KW-1133">Transmembrane helix</keyword>
<dbReference type="InterPro" id="IPR002156">
    <property type="entry name" value="RNaseH_domain"/>
</dbReference>
<reference evidence="3 4" key="2">
    <citation type="journal article" date="2017" name="Front. Plant Sci.">
        <title>Gene Classification and Mining of Molecular Markers Useful in Red Clover (Trifolium pratense) Breeding.</title>
        <authorList>
            <person name="Istvanek J."/>
            <person name="Dluhosova J."/>
            <person name="Dluhos P."/>
            <person name="Patkova L."/>
            <person name="Nedelnik J."/>
            <person name="Repkova J."/>
        </authorList>
    </citation>
    <scope>NUCLEOTIDE SEQUENCE [LARGE SCALE GENOMIC DNA]</scope>
    <source>
        <strain evidence="4">cv. Tatra</strain>
        <tissue evidence="3">Young leaves</tissue>
    </source>
</reference>
<feature type="non-terminal residue" evidence="3">
    <location>
        <position position="80"/>
    </location>
</feature>
<accession>A0A2K3K566</accession>
<dbReference type="GO" id="GO:0003676">
    <property type="term" value="F:nucleic acid binding"/>
    <property type="evidence" value="ECO:0007669"/>
    <property type="project" value="InterPro"/>
</dbReference>
<organism evidence="3 4">
    <name type="scientific">Trifolium pratense</name>
    <name type="common">Red clover</name>
    <dbReference type="NCBI Taxonomy" id="57577"/>
    <lineage>
        <taxon>Eukaryota</taxon>
        <taxon>Viridiplantae</taxon>
        <taxon>Streptophyta</taxon>
        <taxon>Embryophyta</taxon>
        <taxon>Tracheophyta</taxon>
        <taxon>Spermatophyta</taxon>
        <taxon>Magnoliopsida</taxon>
        <taxon>eudicotyledons</taxon>
        <taxon>Gunneridae</taxon>
        <taxon>Pentapetalae</taxon>
        <taxon>rosids</taxon>
        <taxon>fabids</taxon>
        <taxon>Fabales</taxon>
        <taxon>Fabaceae</taxon>
        <taxon>Papilionoideae</taxon>
        <taxon>50 kb inversion clade</taxon>
        <taxon>NPAAA clade</taxon>
        <taxon>Hologalegina</taxon>
        <taxon>IRL clade</taxon>
        <taxon>Trifolieae</taxon>
        <taxon>Trifolium</taxon>
    </lineage>
</organism>
<name>A0A2K3K566_TRIPR</name>
<dbReference type="PROSITE" id="PS50879">
    <property type="entry name" value="RNASE_H_1"/>
    <property type="match status" value="1"/>
</dbReference>
<keyword evidence="1" id="KW-0812">Transmembrane</keyword>
<dbReference type="AlphaFoldDB" id="A0A2K3K566"/>
<dbReference type="Pfam" id="PF13456">
    <property type="entry name" value="RVT_3"/>
    <property type="match status" value="1"/>
</dbReference>
<dbReference type="PANTHER" id="PTHR47723">
    <property type="entry name" value="OS05G0353850 PROTEIN"/>
    <property type="match status" value="1"/>
</dbReference>
<dbReference type="InterPro" id="IPR012337">
    <property type="entry name" value="RNaseH-like_sf"/>
</dbReference>
<comment type="caution">
    <text evidence="3">The sequence shown here is derived from an EMBL/GenBank/DDBJ whole genome shotgun (WGS) entry which is preliminary data.</text>
</comment>
<feature type="transmembrane region" description="Helical" evidence="1">
    <location>
        <begin position="30"/>
        <end position="51"/>
    </location>
</feature>
<dbReference type="Gene3D" id="3.30.420.10">
    <property type="entry name" value="Ribonuclease H-like superfamily/Ribonuclease H"/>
    <property type="match status" value="1"/>
</dbReference>
<reference evidence="3 4" key="1">
    <citation type="journal article" date="2014" name="Am. J. Bot.">
        <title>Genome assembly and annotation for red clover (Trifolium pratense; Fabaceae).</title>
        <authorList>
            <person name="Istvanek J."/>
            <person name="Jaros M."/>
            <person name="Krenek A."/>
            <person name="Repkova J."/>
        </authorList>
    </citation>
    <scope>NUCLEOTIDE SEQUENCE [LARGE SCALE GENOMIC DNA]</scope>
    <source>
        <strain evidence="4">cv. Tatra</strain>
        <tissue evidence="3">Young leaves</tissue>
    </source>
</reference>
<feature type="domain" description="RNase H type-1" evidence="2">
    <location>
        <begin position="1"/>
        <end position="80"/>
    </location>
</feature>
<dbReference type="InterPro" id="IPR053151">
    <property type="entry name" value="RNase_H-like"/>
</dbReference>
<dbReference type="CDD" id="cd06222">
    <property type="entry name" value="RNase_H_like"/>
    <property type="match status" value="1"/>
</dbReference>
<sequence>MVLNVDGSYLGSPGRAGFGGLIRKGSGECIIGFSGFLGIANVILAELMALYHGLKIARASGYNHRFCYPDSQTVLDLVLK</sequence>
<evidence type="ECO:0000313" key="3">
    <source>
        <dbReference type="EMBL" id="PNX61434.1"/>
    </source>
</evidence>
<keyword evidence="1" id="KW-0472">Membrane</keyword>
<evidence type="ECO:0000313" key="4">
    <source>
        <dbReference type="Proteomes" id="UP000236291"/>
    </source>
</evidence>
<dbReference type="PANTHER" id="PTHR47723:SF19">
    <property type="entry name" value="POLYNUCLEOTIDYL TRANSFERASE, RIBONUCLEASE H-LIKE SUPERFAMILY PROTEIN"/>
    <property type="match status" value="1"/>
</dbReference>
<evidence type="ECO:0000256" key="1">
    <source>
        <dbReference type="SAM" id="Phobius"/>
    </source>
</evidence>
<gene>
    <name evidence="3" type="ORF">L195_g060662</name>
</gene>
<dbReference type="InterPro" id="IPR044730">
    <property type="entry name" value="RNase_H-like_dom_plant"/>
</dbReference>
<dbReference type="InterPro" id="IPR036397">
    <property type="entry name" value="RNaseH_sf"/>
</dbReference>
<protein>
    <submittedName>
        <fullName evidence="3">Ribonuclease H</fullName>
    </submittedName>
</protein>
<dbReference type="SUPFAM" id="SSF53098">
    <property type="entry name" value="Ribonuclease H-like"/>
    <property type="match status" value="1"/>
</dbReference>
<proteinExistence type="predicted"/>